<organism evidence="1">
    <name type="scientific">Pyricularia oryzae (strain Y34)</name>
    <name type="common">Rice blast fungus</name>
    <name type="synonym">Magnaporthe oryzae</name>
    <dbReference type="NCBI Taxonomy" id="1143189"/>
    <lineage>
        <taxon>Eukaryota</taxon>
        <taxon>Fungi</taxon>
        <taxon>Dikarya</taxon>
        <taxon>Ascomycota</taxon>
        <taxon>Pezizomycotina</taxon>
        <taxon>Sordariomycetes</taxon>
        <taxon>Sordariomycetidae</taxon>
        <taxon>Magnaporthales</taxon>
        <taxon>Pyriculariaceae</taxon>
        <taxon>Pyricularia</taxon>
    </lineage>
</organism>
<dbReference type="Proteomes" id="UP000011086">
    <property type="component" value="Unassembled WGS sequence"/>
</dbReference>
<protein>
    <submittedName>
        <fullName evidence="1">Uncharacterized protein</fullName>
    </submittedName>
</protein>
<accession>A0AA97P2D9</accession>
<dbReference type="EMBL" id="JH793685">
    <property type="protein sequence ID" value="ELQ40676.1"/>
    <property type="molecule type" value="Genomic_DNA"/>
</dbReference>
<dbReference type="AlphaFoldDB" id="A0AA97P2D9"/>
<evidence type="ECO:0000313" key="1">
    <source>
        <dbReference type="EMBL" id="ELQ40676.1"/>
    </source>
</evidence>
<gene>
    <name evidence="1" type="ORF">OOU_Y34scaffold00396g1</name>
</gene>
<sequence>MVEDWTNYVRVLLGTAEDLVFFMDITS</sequence>
<reference evidence="1" key="1">
    <citation type="journal article" date="2012" name="PLoS Genet.">
        <title>Comparative analysis of the genomes of two field isolates of the rice blast fungus Magnaporthe oryzae.</title>
        <authorList>
            <person name="Xue M."/>
            <person name="Yang J."/>
            <person name="Li Z."/>
            <person name="Hu S."/>
            <person name="Yao N."/>
            <person name="Dean R.A."/>
            <person name="Zhao W."/>
            <person name="Shen M."/>
            <person name="Zhang H."/>
            <person name="Li C."/>
            <person name="Liu L."/>
            <person name="Cao L."/>
            <person name="Xu X."/>
            <person name="Xing Y."/>
            <person name="Hsiang T."/>
            <person name="Zhang Z."/>
            <person name="Xu J.R."/>
            <person name="Peng Y.L."/>
        </authorList>
    </citation>
    <scope>NUCLEOTIDE SEQUENCE</scope>
    <source>
        <strain evidence="1">Y34</strain>
    </source>
</reference>
<name>A0AA97P2D9_PYRO3</name>
<proteinExistence type="predicted"/>